<dbReference type="PROSITE" id="PS50075">
    <property type="entry name" value="CARRIER"/>
    <property type="match status" value="1"/>
</dbReference>
<dbReference type="Gene3D" id="1.10.1200.10">
    <property type="entry name" value="ACP-like"/>
    <property type="match status" value="1"/>
</dbReference>
<evidence type="ECO:0000313" key="3">
    <source>
        <dbReference type="Proteomes" id="UP000501648"/>
    </source>
</evidence>
<dbReference type="InterPro" id="IPR009081">
    <property type="entry name" value="PP-bd_ACP"/>
</dbReference>
<organism evidence="2 3">
    <name type="scientific">Herbaspirillum rubrisubalbicans Os34</name>
    <dbReference type="NCBI Taxonomy" id="1235827"/>
    <lineage>
        <taxon>Bacteria</taxon>
        <taxon>Pseudomonadati</taxon>
        <taxon>Pseudomonadota</taxon>
        <taxon>Betaproteobacteria</taxon>
        <taxon>Burkholderiales</taxon>
        <taxon>Oxalobacteraceae</taxon>
        <taxon>Herbaspirillum</taxon>
    </lineage>
</organism>
<proteinExistence type="predicted"/>
<name>A0A6M3ZVK9_9BURK</name>
<dbReference type="Proteomes" id="UP000501648">
    <property type="component" value="Chromosome"/>
</dbReference>
<dbReference type="NCBIfam" id="NF003757">
    <property type="entry name" value="PRK05350.1"/>
    <property type="match status" value="1"/>
</dbReference>
<protein>
    <submittedName>
        <fullName evidence="2">Acyl carrier protein</fullName>
    </submittedName>
</protein>
<dbReference type="SUPFAM" id="SSF47336">
    <property type="entry name" value="ACP-like"/>
    <property type="match status" value="1"/>
</dbReference>
<dbReference type="InterPro" id="IPR036736">
    <property type="entry name" value="ACP-like_sf"/>
</dbReference>
<accession>A0A6M3ZVK9</accession>
<feature type="domain" description="Carrier" evidence="1">
    <location>
        <begin position="8"/>
        <end position="86"/>
    </location>
</feature>
<dbReference type="AlphaFoldDB" id="A0A6M3ZVK9"/>
<dbReference type="Pfam" id="PF00550">
    <property type="entry name" value="PP-binding"/>
    <property type="match status" value="1"/>
</dbReference>
<sequence>MTTLTPDMTKDEITVWIVDMLHEMFELDKASITPQSNLYTDLDIDSIDAVDIVVKLNQTTGKRIQPEVFRSVRTVQDVVEILAGLISEQAHA</sequence>
<gene>
    <name evidence="2" type="ORF">C798_21405</name>
</gene>
<evidence type="ECO:0000313" key="2">
    <source>
        <dbReference type="EMBL" id="QJQ02685.1"/>
    </source>
</evidence>
<reference evidence="2 3" key="1">
    <citation type="journal article" date="2012" name="J. Bacteriol.">
        <title>Genome sequence of the pathogenic Herbaspirillum seropedicae strain Os34, isolated from rice roots.</title>
        <authorList>
            <person name="Ye W."/>
            <person name="Ye S."/>
            <person name="Liu J."/>
            <person name="Chang S."/>
            <person name="Chen M."/>
            <person name="Zhu B."/>
            <person name="Guo L."/>
            <person name="An Q."/>
        </authorList>
    </citation>
    <scope>NUCLEOTIDE SEQUENCE [LARGE SCALE GENOMIC DNA]</scope>
    <source>
        <strain evidence="2 3">Os34</strain>
    </source>
</reference>
<dbReference type="RefSeq" id="WP_085940480.1">
    <property type="nucleotide sequence ID" value="NZ_CP008956.1"/>
</dbReference>
<dbReference type="EMBL" id="CP008956">
    <property type="protein sequence ID" value="QJQ02685.1"/>
    <property type="molecule type" value="Genomic_DNA"/>
</dbReference>
<evidence type="ECO:0000259" key="1">
    <source>
        <dbReference type="PROSITE" id="PS50075"/>
    </source>
</evidence>